<feature type="transmembrane region" description="Helical" evidence="5">
    <location>
        <begin position="99"/>
        <end position="126"/>
    </location>
</feature>
<dbReference type="PIRSF" id="PIRSF006060">
    <property type="entry name" value="AA_transporter"/>
    <property type="match status" value="1"/>
</dbReference>
<dbReference type="GO" id="GO:0015179">
    <property type="term" value="F:L-amino acid transmembrane transporter activity"/>
    <property type="evidence" value="ECO:0007669"/>
    <property type="project" value="TreeGrafter"/>
</dbReference>
<evidence type="ECO:0000256" key="1">
    <source>
        <dbReference type="ARBA" id="ARBA00004141"/>
    </source>
</evidence>
<feature type="transmembrane region" description="Helical" evidence="5">
    <location>
        <begin position="55"/>
        <end position="78"/>
    </location>
</feature>
<comment type="caution">
    <text evidence="6">The sequence shown here is derived from an EMBL/GenBank/DDBJ whole genome shotgun (WGS) entry which is preliminary data.</text>
</comment>
<organism evidence="6">
    <name type="scientific">marine sediment metagenome</name>
    <dbReference type="NCBI Taxonomy" id="412755"/>
    <lineage>
        <taxon>unclassified sequences</taxon>
        <taxon>metagenomes</taxon>
        <taxon>ecological metagenomes</taxon>
    </lineage>
</organism>
<comment type="subcellular location">
    <subcellularLocation>
        <location evidence="1">Membrane</location>
        <topology evidence="1">Multi-pass membrane protein</topology>
    </subcellularLocation>
</comment>
<keyword evidence="2 5" id="KW-0812">Transmembrane</keyword>
<evidence type="ECO:0000256" key="3">
    <source>
        <dbReference type="ARBA" id="ARBA00022989"/>
    </source>
</evidence>
<dbReference type="AlphaFoldDB" id="A0A0F9Y362"/>
<feature type="transmembrane region" description="Helical" evidence="5">
    <location>
        <begin position="25"/>
        <end position="49"/>
    </location>
</feature>
<feature type="transmembrane region" description="Helical" evidence="5">
    <location>
        <begin position="244"/>
        <end position="268"/>
    </location>
</feature>
<dbReference type="Pfam" id="PF13520">
    <property type="entry name" value="AA_permease_2"/>
    <property type="match status" value="1"/>
</dbReference>
<gene>
    <name evidence="6" type="ORF">LCGC14_0139410</name>
</gene>
<feature type="transmembrane region" description="Helical" evidence="5">
    <location>
        <begin position="430"/>
        <end position="447"/>
    </location>
</feature>
<feature type="transmembrane region" description="Helical" evidence="5">
    <location>
        <begin position="138"/>
        <end position="156"/>
    </location>
</feature>
<evidence type="ECO:0000256" key="5">
    <source>
        <dbReference type="SAM" id="Phobius"/>
    </source>
</evidence>
<dbReference type="GO" id="GO:0016020">
    <property type="term" value="C:membrane"/>
    <property type="evidence" value="ECO:0007669"/>
    <property type="project" value="UniProtKB-SubCell"/>
</dbReference>
<feature type="transmembrane region" description="Helical" evidence="5">
    <location>
        <begin position="205"/>
        <end position="223"/>
    </location>
</feature>
<evidence type="ECO:0000256" key="4">
    <source>
        <dbReference type="ARBA" id="ARBA00023136"/>
    </source>
</evidence>
<dbReference type="InterPro" id="IPR050598">
    <property type="entry name" value="AminoAcid_Transporter"/>
</dbReference>
<feature type="transmembrane region" description="Helical" evidence="5">
    <location>
        <begin position="288"/>
        <end position="319"/>
    </location>
</feature>
<feature type="transmembrane region" description="Helical" evidence="5">
    <location>
        <begin position="364"/>
        <end position="386"/>
    </location>
</feature>
<dbReference type="PANTHER" id="PTHR11785">
    <property type="entry name" value="AMINO ACID TRANSPORTER"/>
    <property type="match status" value="1"/>
</dbReference>
<evidence type="ECO:0000313" key="6">
    <source>
        <dbReference type="EMBL" id="KKN99148.1"/>
    </source>
</evidence>
<keyword evidence="4 5" id="KW-0472">Membrane</keyword>
<evidence type="ECO:0008006" key="7">
    <source>
        <dbReference type="Google" id="ProtNLM"/>
    </source>
</evidence>
<dbReference type="PANTHER" id="PTHR11785:SF512">
    <property type="entry name" value="SOBREMESA, ISOFORM B"/>
    <property type="match status" value="1"/>
</dbReference>
<proteinExistence type="predicted"/>
<keyword evidence="3 5" id="KW-1133">Transmembrane helix</keyword>
<reference evidence="6" key="1">
    <citation type="journal article" date="2015" name="Nature">
        <title>Complex archaea that bridge the gap between prokaryotes and eukaryotes.</title>
        <authorList>
            <person name="Spang A."/>
            <person name="Saw J.H."/>
            <person name="Jorgensen S.L."/>
            <person name="Zaremba-Niedzwiedzka K."/>
            <person name="Martijn J."/>
            <person name="Lind A.E."/>
            <person name="van Eijk R."/>
            <person name="Schleper C."/>
            <person name="Guy L."/>
            <person name="Ettema T.J."/>
        </authorList>
    </citation>
    <scope>NUCLEOTIDE SEQUENCE</scope>
</reference>
<name>A0A0F9Y362_9ZZZZ</name>
<evidence type="ECO:0000256" key="2">
    <source>
        <dbReference type="ARBA" id="ARBA00022692"/>
    </source>
</evidence>
<protein>
    <recommendedName>
        <fullName evidence="7">Amino acid permease/ SLC12A domain-containing protein</fullName>
    </recommendedName>
</protein>
<dbReference type="EMBL" id="LAZR01000048">
    <property type="protein sequence ID" value="KKN99148.1"/>
    <property type="molecule type" value="Genomic_DNA"/>
</dbReference>
<feature type="transmembrane region" description="Helical" evidence="5">
    <location>
        <begin position="168"/>
        <end position="185"/>
    </location>
</feature>
<dbReference type="Gene3D" id="1.20.1740.10">
    <property type="entry name" value="Amino acid/polyamine transporter I"/>
    <property type="match status" value="1"/>
</dbReference>
<sequence>MTDTQAHATGAVDPRTQTSARYTPATAIAVVVANMVGTGVFTSLGYQIIDIKSTFVLLMLWLVGGVAALCGALTYAELASRLPRSGGEYNFLSQLYHPSIGFVSGWVSLTVGFAAPTALAAMTFAAYLDSSVSHLVPINRMMAALVLVAVVTFVHGRSHKASGGLQNWFTVLKVLLIVGFVGLIATTVEAPQQVNLLPTDGDGTLLLSSAFAVSLIYVNYAYTGWNSATYITGEVDNPARTVPMVLIGGTAIVILLYLALNAAFLYAVPMTELEGRLEIGVVVAQATFGSTGALVMGGVLSLLLISTVSAMLMAGPRVLQVMGEDFRLFRLLAMRNKSGVPRAAVYTQGGLTILFIVTSTFESVLVFSGFILGLSSLATVLGIFVLRFRKGADRQAGSYRTWLFPLPPLLYSAIMIWTLSFIAFNRPQEAAIAGIIIALGFASYVATEKFSSTISESVAKQE</sequence>
<accession>A0A0F9Y362</accession>
<dbReference type="InterPro" id="IPR002293">
    <property type="entry name" value="AA/rel_permease1"/>
</dbReference>
<feature type="transmembrane region" description="Helical" evidence="5">
    <location>
        <begin position="406"/>
        <end position="424"/>
    </location>
</feature>